<dbReference type="Proteomes" id="UP000326062">
    <property type="component" value="Chromosome 9"/>
</dbReference>
<comment type="caution">
    <text evidence="4">The sequence shown here is derived from an EMBL/GenBank/DDBJ whole genome shotgun (WGS) entry which is preliminary data.</text>
</comment>
<dbReference type="InterPro" id="IPR050173">
    <property type="entry name" value="ABC_transporter_C-like"/>
</dbReference>
<evidence type="ECO:0000256" key="1">
    <source>
        <dbReference type="ARBA" id="ARBA00022741"/>
    </source>
</evidence>
<dbReference type="EMBL" id="VCEB01000010">
    <property type="protein sequence ID" value="KAB0373022.1"/>
    <property type="molecule type" value="Genomic_DNA"/>
</dbReference>
<proteinExistence type="predicted"/>
<organism evidence="4 5">
    <name type="scientific">Muntiacus reevesi</name>
    <name type="common">Reeves' muntjac</name>
    <name type="synonym">Cervus reevesi</name>
    <dbReference type="NCBI Taxonomy" id="9886"/>
    <lineage>
        <taxon>Eukaryota</taxon>
        <taxon>Metazoa</taxon>
        <taxon>Chordata</taxon>
        <taxon>Craniata</taxon>
        <taxon>Vertebrata</taxon>
        <taxon>Euteleostomi</taxon>
        <taxon>Mammalia</taxon>
        <taxon>Eutheria</taxon>
        <taxon>Laurasiatheria</taxon>
        <taxon>Artiodactyla</taxon>
        <taxon>Ruminantia</taxon>
        <taxon>Pecora</taxon>
        <taxon>Cervidae</taxon>
        <taxon>Muntiacinae</taxon>
        <taxon>Muntiacus</taxon>
    </lineage>
</organism>
<name>A0A5N3XHA6_MUNRE</name>
<dbReference type="PANTHER" id="PTHR24223">
    <property type="entry name" value="ATP-BINDING CASSETTE SUB-FAMILY C"/>
    <property type="match status" value="1"/>
</dbReference>
<accession>A0A5N3XHA6</accession>
<keyword evidence="5" id="KW-1185">Reference proteome</keyword>
<evidence type="ECO:0000313" key="4">
    <source>
        <dbReference type="EMBL" id="KAB0373022.1"/>
    </source>
</evidence>
<keyword evidence="1" id="KW-0547">Nucleotide-binding</keyword>
<feature type="domain" description="ABC transporter" evidence="3">
    <location>
        <begin position="52"/>
        <end position="117"/>
    </location>
</feature>
<dbReference type="GO" id="GO:0016887">
    <property type="term" value="F:ATP hydrolysis activity"/>
    <property type="evidence" value="ECO:0007669"/>
    <property type="project" value="InterPro"/>
</dbReference>
<dbReference type="PANTHER" id="PTHR24223:SF357">
    <property type="entry name" value="ATP-BINDING CASSETTE SUB-FAMILY C MEMBER 4"/>
    <property type="match status" value="1"/>
</dbReference>
<keyword evidence="2" id="KW-0067">ATP-binding</keyword>
<dbReference type="InterPro" id="IPR003439">
    <property type="entry name" value="ABC_transporter-like_ATP-bd"/>
</dbReference>
<dbReference type="AlphaFoldDB" id="A0A5N3XHA6"/>
<sequence>MISVESGIEHTDLEKEAPWELEYRPPPLWPTSGSISFSSVNFRYNLDSPLVLRNLGASIFPRQTYGIVGKTGAGKSSLIAALFRLSEPEGSIDIDGMLTTCIGLHDLRKKMSIALQVCTAEHSHMFF</sequence>
<dbReference type="Pfam" id="PF00005">
    <property type="entry name" value="ABC_tran"/>
    <property type="match status" value="1"/>
</dbReference>
<evidence type="ECO:0000259" key="3">
    <source>
        <dbReference type="Pfam" id="PF00005"/>
    </source>
</evidence>
<gene>
    <name evidence="4" type="ORF">FD755_015775</name>
</gene>
<dbReference type="GO" id="GO:0042626">
    <property type="term" value="F:ATPase-coupled transmembrane transporter activity"/>
    <property type="evidence" value="ECO:0007669"/>
    <property type="project" value="TreeGrafter"/>
</dbReference>
<dbReference type="Gene3D" id="3.40.50.300">
    <property type="entry name" value="P-loop containing nucleotide triphosphate hydrolases"/>
    <property type="match status" value="1"/>
</dbReference>
<evidence type="ECO:0000313" key="5">
    <source>
        <dbReference type="Proteomes" id="UP000326062"/>
    </source>
</evidence>
<evidence type="ECO:0000256" key="2">
    <source>
        <dbReference type="ARBA" id="ARBA00022840"/>
    </source>
</evidence>
<protein>
    <recommendedName>
        <fullName evidence="3">ABC transporter domain-containing protein</fullName>
    </recommendedName>
</protein>
<reference evidence="4 5" key="1">
    <citation type="submission" date="2019-06" db="EMBL/GenBank/DDBJ databases">
        <title>Discovery of a novel chromosome fission-fusion reversal in muntjac.</title>
        <authorList>
            <person name="Mudd A.B."/>
            <person name="Bredeson J.V."/>
            <person name="Baum R."/>
            <person name="Hockemeyer D."/>
            <person name="Rokhsar D.S."/>
        </authorList>
    </citation>
    <scope>NUCLEOTIDE SEQUENCE [LARGE SCALE GENOMIC DNA]</scope>
    <source>
        <strain evidence="4">UCam_UCB_Mr</strain>
        <tissue evidence="4">Fibroblast cell line</tissue>
    </source>
</reference>
<dbReference type="GO" id="GO:0005524">
    <property type="term" value="F:ATP binding"/>
    <property type="evidence" value="ECO:0007669"/>
    <property type="project" value="UniProtKB-KW"/>
</dbReference>
<dbReference type="GO" id="GO:0005886">
    <property type="term" value="C:plasma membrane"/>
    <property type="evidence" value="ECO:0007669"/>
    <property type="project" value="TreeGrafter"/>
</dbReference>
<dbReference type="InterPro" id="IPR027417">
    <property type="entry name" value="P-loop_NTPase"/>
</dbReference>
<dbReference type="SUPFAM" id="SSF52540">
    <property type="entry name" value="P-loop containing nucleoside triphosphate hydrolases"/>
    <property type="match status" value="1"/>
</dbReference>